<dbReference type="AlphaFoldDB" id="A0A498KN19"/>
<comment type="caution">
    <text evidence="2">The sequence shown here is derived from an EMBL/GenBank/DDBJ whole genome shotgun (WGS) entry which is preliminary data.</text>
</comment>
<sequence length="232" mass="27089">MHIVISSSLGSRYPKVDFLKVAFTQLESCRSQIQILKLLQYKIPYDKDRVFPIFSSLKQLEIAVTDQDYWRLHLLTSFIEASPCLHKLVLHLHHSSFTGQRKIFKRAECSHRYLKVVEMQYLTKTAVNLEEIGVSHFKSWFYHYTDEKPEESERDRAMKDRAMKVLGAPNLELDSILGSFRPFVEHLVCSQRVSPATPRDRTSSSNGSLRLFTWLPRGRATPLTPLWIRHWA</sequence>
<evidence type="ECO:0000313" key="3">
    <source>
        <dbReference type="Proteomes" id="UP000290289"/>
    </source>
</evidence>
<proteinExistence type="predicted"/>
<name>A0A498KN19_MALDO</name>
<dbReference type="InterPro" id="IPR055357">
    <property type="entry name" value="LRR_At1g61320_AtMIF1"/>
</dbReference>
<evidence type="ECO:0000259" key="1">
    <source>
        <dbReference type="Pfam" id="PF23622"/>
    </source>
</evidence>
<keyword evidence="3" id="KW-1185">Reference proteome</keyword>
<dbReference type="STRING" id="3750.A0A498KN19"/>
<feature type="domain" description="At1g61320/AtMIF1 LRR" evidence="1">
    <location>
        <begin position="17"/>
        <end position="119"/>
    </location>
</feature>
<dbReference type="Proteomes" id="UP000290289">
    <property type="component" value="Chromosome 1"/>
</dbReference>
<dbReference type="Pfam" id="PF23622">
    <property type="entry name" value="LRR_At1g61320_AtMIF1"/>
    <property type="match status" value="1"/>
</dbReference>
<protein>
    <recommendedName>
        <fullName evidence="1">At1g61320/AtMIF1 LRR domain-containing protein</fullName>
    </recommendedName>
</protein>
<reference evidence="2 3" key="1">
    <citation type="submission" date="2018-10" db="EMBL/GenBank/DDBJ databases">
        <title>A high-quality apple genome assembly.</title>
        <authorList>
            <person name="Hu J."/>
        </authorList>
    </citation>
    <scope>NUCLEOTIDE SEQUENCE [LARGE SCALE GENOMIC DNA]</scope>
    <source>
        <strain evidence="3">cv. HFTH1</strain>
        <tissue evidence="2">Young leaf</tissue>
    </source>
</reference>
<gene>
    <name evidence="2" type="ORF">DVH24_023071</name>
</gene>
<organism evidence="2 3">
    <name type="scientific">Malus domestica</name>
    <name type="common">Apple</name>
    <name type="synonym">Pyrus malus</name>
    <dbReference type="NCBI Taxonomy" id="3750"/>
    <lineage>
        <taxon>Eukaryota</taxon>
        <taxon>Viridiplantae</taxon>
        <taxon>Streptophyta</taxon>
        <taxon>Embryophyta</taxon>
        <taxon>Tracheophyta</taxon>
        <taxon>Spermatophyta</taxon>
        <taxon>Magnoliopsida</taxon>
        <taxon>eudicotyledons</taxon>
        <taxon>Gunneridae</taxon>
        <taxon>Pentapetalae</taxon>
        <taxon>rosids</taxon>
        <taxon>fabids</taxon>
        <taxon>Rosales</taxon>
        <taxon>Rosaceae</taxon>
        <taxon>Amygdaloideae</taxon>
        <taxon>Maleae</taxon>
        <taxon>Malus</taxon>
    </lineage>
</organism>
<evidence type="ECO:0000313" key="2">
    <source>
        <dbReference type="EMBL" id="RXI08927.1"/>
    </source>
</evidence>
<dbReference type="EMBL" id="RDQH01000327">
    <property type="protein sequence ID" value="RXI08927.1"/>
    <property type="molecule type" value="Genomic_DNA"/>
</dbReference>
<accession>A0A498KN19</accession>